<dbReference type="SMART" id="SM00355">
    <property type="entry name" value="ZnF_C2H2"/>
    <property type="match status" value="8"/>
</dbReference>
<evidence type="ECO:0000256" key="1">
    <source>
        <dbReference type="ARBA" id="ARBA00004123"/>
    </source>
</evidence>
<evidence type="ECO:0000256" key="5">
    <source>
        <dbReference type="ARBA" id="ARBA00022833"/>
    </source>
</evidence>
<keyword evidence="6" id="KW-0539">Nucleus</keyword>
<dbReference type="SUPFAM" id="SSF57667">
    <property type="entry name" value="beta-beta-alpha zinc fingers"/>
    <property type="match status" value="4"/>
</dbReference>
<feature type="compositionally biased region" description="Basic residues" evidence="8">
    <location>
        <begin position="325"/>
        <end position="335"/>
    </location>
</feature>
<feature type="domain" description="C2H2-type" evidence="9">
    <location>
        <begin position="468"/>
        <end position="495"/>
    </location>
</feature>
<protein>
    <submittedName>
        <fullName evidence="11">Zinc finger protein 585B-like</fullName>
    </submittedName>
</protein>
<evidence type="ECO:0000259" key="9">
    <source>
        <dbReference type="PROSITE" id="PS50157"/>
    </source>
</evidence>
<evidence type="ECO:0000313" key="10">
    <source>
        <dbReference type="Proteomes" id="UP000694924"/>
    </source>
</evidence>
<feature type="domain" description="C2H2-type" evidence="9">
    <location>
        <begin position="392"/>
        <end position="421"/>
    </location>
</feature>
<evidence type="ECO:0000256" key="6">
    <source>
        <dbReference type="ARBA" id="ARBA00023242"/>
    </source>
</evidence>
<dbReference type="PANTHER" id="PTHR24394:SF29">
    <property type="entry name" value="MYONEURIN"/>
    <property type="match status" value="1"/>
</dbReference>
<feature type="domain" description="C2H2-type" evidence="9">
    <location>
        <begin position="497"/>
        <end position="520"/>
    </location>
</feature>
<dbReference type="InterPro" id="IPR013087">
    <property type="entry name" value="Znf_C2H2_type"/>
</dbReference>
<organism evidence="10 11">
    <name type="scientific">Polistes dominula</name>
    <name type="common">European paper wasp</name>
    <name type="synonym">Vespa dominula</name>
    <dbReference type="NCBI Taxonomy" id="743375"/>
    <lineage>
        <taxon>Eukaryota</taxon>
        <taxon>Metazoa</taxon>
        <taxon>Ecdysozoa</taxon>
        <taxon>Arthropoda</taxon>
        <taxon>Hexapoda</taxon>
        <taxon>Insecta</taxon>
        <taxon>Pterygota</taxon>
        <taxon>Neoptera</taxon>
        <taxon>Endopterygota</taxon>
        <taxon>Hymenoptera</taxon>
        <taxon>Apocrita</taxon>
        <taxon>Aculeata</taxon>
        <taxon>Vespoidea</taxon>
        <taxon>Vespidae</taxon>
        <taxon>Polistinae</taxon>
        <taxon>Polistini</taxon>
        <taxon>Polistes</taxon>
    </lineage>
</organism>
<evidence type="ECO:0000256" key="2">
    <source>
        <dbReference type="ARBA" id="ARBA00022723"/>
    </source>
</evidence>
<dbReference type="PANTHER" id="PTHR24394">
    <property type="entry name" value="ZINC FINGER PROTEIN"/>
    <property type="match status" value="1"/>
</dbReference>
<accession>A0ABM1IEF4</accession>
<name>A0ABM1IEF4_POLDO</name>
<dbReference type="Proteomes" id="UP000694924">
    <property type="component" value="Unplaced"/>
</dbReference>
<dbReference type="RefSeq" id="XP_015178591.1">
    <property type="nucleotide sequence ID" value="XM_015323105.1"/>
</dbReference>
<comment type="subcellular location">
    <subcellularLocation>
        <location evidence="1">Nucleus</location>
    </subcellularLocation>
</comment>
<keyword evidence="10" id="KW-1185">Reference proteome</keyword>
<reference evidence="11" key="1">
    <citation type="submission" date="2025-08" db="UniProtKB">
        <authorList>
            <consortium name="RefSeq"/>
        </authorList>
    </citation>
    <scope>IDENTIFICATION</scope>
    <source>
        <tissue evidence="11">Whole body</tissue>
    </source>
</reference>
<feature type="domain" description="C2H2-type" evidence="9">
    <location>
        <begin position="25"/>
        <end position="52"/>
    </location>
</feature>
<dbReference type="Pfam" id="PF00096">
    <property type="entry name" value="zf-C2H2"/>
    <property type="match status" value="1"/>
</dbReference>
<evidence type="ECO:0000256" key="8">
    <source>
        <dbReference type="SAM" id="MobiDB-lite"/>
    </source>
</evidence>
<sequence>MGRWYVTVQSNHQGNRRRSRGQGRFTCGTCDRRYHQEKNLRRHLTNECGKQPKHQCTFCPYKATYKSYLHVHMMKHRKRGFVPPDTKYPMARLKHTCKTCGKSYKHKHHLKRHHDFECGIEPKFPCDFCDHRTRYKDSLTKHVLARHQHLLEQNTTQYGGGSGGYLHRQTSYDSNANKSRILKRRRTTTPITTKERTSDNSSNWMLSTLPSTTPFAMHTKCLRSMTSTPYLTEPKEQYGTRKYICQNCQRKFTYRASFLKHQKFKCDSNKQEKLTVIKQENPSVTEQEELSVRKYKKSKLVNPKNLTTTDATATLHSDIVGKKENKSRKRKRVRKTTPVTTTTERTSDNSSNWMLSILPSTTRLAMHTKCLRSMTSTPYLTEPKEQYGTHKYICQNCKRKFALRAYLLRHQKFECNSNKQEKRTVTKQEKLSVRKYKKSKLVNPKNLTTTDATATLHSDIEGKKERNHICLNCNKSYVYGTSLRRHIRFECGKEPQFLCHVCKTTFSQKGNLRRHIRVMH</sequence>
<dbReference type="PROSITE" id="PS00028">
    <property type="entry name" value="ZINC_FINGER_C2H2_1"/>
    <property type="match status" value="1"/>
</dbReference>
<dbReference type="GeneID" id="107067515"/>
<gene>
    <name evidence="11" type="primary">LOC107067515</name>
</gene>
<dbReference type="InterPro" id="IPR036236">
    <property type="entry name" value="Znf_C2H2_sf"/>
</dbReference>
<evidence type="ECO:0000256" key="4">
    <source>
        <dbReference type="ARBA" id="ARBA00022771"/>
    </source>
</evidence>
<keyword evidence="4 7" id="KW-0863">Zinc-finger</keyword>
<dbReference type="Gene3D" id="3.30.160.60">
    <property type="entry name" value="Classic Zinc Finger"/>
    <property type="match status" value="3"/>
</dbReference>
<dbReference type="PROSITE" id="PS50157">
    <property type="entry name" value="ZINC_FINGER_C2H2_2"/>
    <property type="match status" value="6"/>
</dbReference>
<feature type="region of interest" description="Disordered" evidence="8">
    <location>
        <begin position="320"/>
        <end position="348"/>
    </location>
</feature>
<evidence type="ECO:0000256" key="3">
    <source>
        <dbReference type="ARBA" id="ARBA00022737"/>
    </source>
</evidence>
<evidence type="ECO:0000313" key="11">
    <source>
        <dbReference type="RefSeq" id="XP_015178591.1"/>
    </source>
</evidence>
<evidence type="ECO:0000256" key="7">
    <source>
        <dbReference type="PROSITE-ProRule" id="PRU00042"/>
    </source>
</evidence>
<proteinExistence type="predicted"/>
<keyword evidence="3" id="KW-0677">Repeat</keyword>
<keyword evidence="2" id="KW-0479">Metal-binding</keyword>
<keyword evidence="5" id="KW-0862">Zinc</keyword>
<feature type="domain" description="C2H2-type" evidence="9">
    <location>
        <begin position="243"/>
        <end position="272"/>
    </location>
</feature>
<feature type="domain" description="C2H2-type" evidence="9">
    <location>
        <begin position="95"/>
        <end position="122"/>
    </location>
</feature>